<dbReference type="PANTHER" id="PTHR15493">
    <property type="entry name" value="F-BOX ONLY PROTEIN 5 AND 43"/>
    <property type="match status" value="1"/>
</dbReference>
<accession>A0A3L8DG55</accession>
<feature type="domain" description="ZBR-type" evidence="6">
    <location>
        <begin position="423"/>
        <end position="470"/>
    </location>
</feature>
<dbReference type="CDD" id="cd20348">
    <property type="entry name" value="BRcat_RBR_EMI"/>
    <property type="match status" value="1"/>
</dbReference>
<dbReference type="GO" id="GO:0007088">
    <property type="term" value="P:regulation of mitotic nuclear division"/>
    <property type="evidence" value="ECO:0007669"/>
    <property type="project" value="InterPro"/>
</dbReference>
<evidence type="ECO:0000256" key="1">
    <source>
        <dbReference type="ARBA" id="ARBA00004906"/>
    </source>
</evidence>
<evidence type="ECO:0000256" key="5">
    <source>
        <dbReference type="ARBA" id="ARBA00022833"/>
    </source>
</evidence>
<reference evidence="7" key="1">
    <citation type="journal article" date="2018" name="Genome Res.">
        <title>The genomic architecture and molecular evolution of ant odorant receptors.</title>
        <authorList>
            <person name="McKenzie S.K."/>
            <person name="Kronauer D.J.C."/>
        </authorList>
    </citation>
    <scope>NUCLEOTIDE SEQUENCE [LARGE SCALE GENOMIC DNA]</scope>
    <source>
        <strain evidence="7">Clonal line C1</strain>
    </source>
</reference>
<dbReference type="AlphaFoldDB" id="A0A3L8DG55"/>
<dbReference type="GO" id="GO:0005634">
    <property type="term" value="C:nucleus"/>
    <property type="evidence" value="ECO:0007669"/>
    <property type="project" value="TreeGrafter"/>
</dbReference>
<reference evidence="7" key="2">
    <citation type="submission" date="2018-07" db="EMBL/GenBank/DDBJ databases">
        <authorList>
            <person name="Mckenzie S.K."/>
            <person name="Kronauer D.J.C."/>
        </authorList>
    </citation>
    <scope>NUCLEOTIDE SEQUENCE</scope>
    <source>
        <strain evidence="7">Clonal line C1</strain>
    </source>
</reference>
<dbReference type="UniPathway" id="UPA00143"/>
<dbReference type="SUPFAM" id="SSF81383">
    <property type="entry name" value="F-box domain"/>
    <property type="match status" value="1"/>
</dbReference>
<dbReference type="SUPFAM" id="SSF57850">
    <property type="entry name" value="RING/U-box"/>
    <property type="match status" value="1"/>
</dbReference>
<dbReference type="GO" id="GO:0008270">
    <property type="term" value="F:zinc ion binding"/>
    <property type="evidence" value="ECO:0007669"/>
    <property type="project" value="UniProtKB-KW"/>
</dbReference>
<dbReference type="Gene3D" id="2.20.25.20">
    <property type="match status" value="1"/>
</dbReference>
<dbReference type="PANTHER" id="PTHR15493:SF9">
    <property type="entry name" value="GH14043P"/>
    <property type="match status" value="1"/>
</dbReference>
<dbReference type="EMBL" id="QOIP01000009">
    <property type="protein sequence ID" value="RLU18878.1"/>
    <property type="molecule type" value="Genomic_DNA"/>
</dbReference>
<dbReference type="InterPro" id="IPR001810">
    <property type="entry name" value="F-box_dom"/>
</dbReference>
<sequence>MMEEMESVHVNSQTPCFAVDTSGHGSHGSCDSMDSGYLSTLTPHTSSYVSSGYRTRSSSGLALSAKKQHRFRPDALRCERLQRRRPKPNCLSHTLETDYTISDCSVEDHGLSMLEPSCTDVGQSLVHSTPSGHKVHNERGKAALDRNWRTTVLITPASITDFRLMSPSPAVPSSSYVATEPIQEEDVEMKLVETLNGEAQLVLTPPRLRIPVPRIAISPIRRRSSPIAITSAENRKLRELYITDLAAAAEIKPKKLDFSQRGLSAVPRSSGNGNEAISIYAGKEKVDFLSLLGEKSNHLNVVSKIFSFLGDEELCIVARVSSTWKQLCENDYIANKRRKRFLLRKQTIKENVKIIMKKSKGEEDMQTSPRSRHYVRKGCLIDVKNLLNTQVQRKPPSSPPVSPSKVKFHSFVKASRTLASGEYLLPCPKCRFPCYVDNEKNIGTCSRQGCSIEFCISCSSKPHTGPCKTPLLATPTKRNSKRLIVGSRQSKRNLRRL</sequence>
<name>A0A3L8DG55_OOCBI</name>
<evidence type="ECO:0000313" key="7">
    <source>
        <dbReference type="EMBL" id="RLU18878.1"/>
    </source>
</evidence>
<keyword evidence="5" id="KW-0862">Zinc</keyword>
<dbReference type="PROSITE" id="PS51872">
    <property type="entry name" value="ZF_ZBR"/>
    <property type="match status" value="1"/>
</dbReference>
<evidence type="ECO:0000256" key="2">
    <source>
        <dbReference type="ARBA" id="ARBA00022723"/>
    </source>
</evidence>
<keyword evidence="3" id="KW-0863">Zinc-finger</keyword>
<comment type="pathway">
    <text evidence="1">Protein modification; protein ubiquitination.</text>
</comment>
<dbReference type="Gene3D" id="1.20.1280.50">
    <property type="match status" value="1"/>
</dbReference>
<evidence type="ECO:0000259" key="6">
    <source>
        <dbReference type="PROSITE" id="PS51872"/>
    </source>
</evidence>
<organism evidence="7">
    <name type="scientific">Ooceraea biroi</name>
    <name type="common">Clonal raider ant</name>
    <name type="synonym">Cerapachys biroi</name>
    <dbReference type="NCBI Taxonomy" id="2015173"/>
    <lineage>
        <taxon>Eukaryota</taxon>
        <taxon>Metazoa</taxon>
        <taxon>Ecdysozoa</taxon>
        <taxon>Arthropoda</taxon>
        <taxon>Hexapoda</taxon>
        <taxon>Insecta</taxon>
        <taxon>Pterygota</taxon>
        <taxon>Neoptera</taxon>
        <taxon>Endopterygota</taxon>
        <taxon>Hymenoptera</taxon>
        <taxon>Apocrita</taxon>
        <taxon>Aculeata</taxon>
        <taxon>Formicoidea</taxon>
        <taxon>Formicidae</taxon>
        <taxon>Dorylinae</taxon>
        <taxon>Ooceraea</taxon>
    </lineage>
</organism>
<dbReference type="GO" id="GO:0016567">
    <property type="term" value="P:protein ubiquitination"/>
    <property type="evidence" value="ECO:0007669"/>
    <property type="project" value="UniProtKB-UniPathway"/>
</dbReference>
<comment type="caution">
    <text evidence="7">The sequence shown here is derived from an EMBL/GenBank/DDBJ whole genome shotgun (WGS) entry which is preliminary data.</text>
</comment>
<dbReference type="InterPro" id="IPR044064">
    <property type="entry name" value="ZF_ZBR"/>
</dbReference>
<dbReference type="CDD" id="cd22086">
    <property type="entry name" value="F-box_EMI"/>
    <property type="match status" value="1"/>
</dbReference>
<dbReference type="InterPro" id="IPR036047">
    <property type="entry name" value="F-box-like_dom_sf"/>
</dbReference>
<evidence type="ECO:0000256" key="3">
    <source>
        <dbReference type="ARBA" id="ARBA00022771"/>
    </source>
</evidence>
<dbReference type="GO" id="GO:0045835">
    <property type="term" value="P:negative regulation of meiotic nuclear division"/>
    <property type="evidence" value="ECO:0007669"/>
    <property type="project" value="InterPro"/>
</dbReference>
<dbReference type="Proteomes" id="UP000279307">
    <property type="component" value="Chromosome 9"/>
</dbReference>
<dbReference type="InterPro" id="IPR047147">
    <property type="entry name" value="FBX5_43"/>
</dbReference>
<keyword evidence="4" id="KW-0833">Ubl conjugation pathway</keyword>
<proteinExistence type="predicted"/>
<dbReference type="Pfam" id="PF12937">
    <property type="entry name" value="F-box-like"/>
    <property type="match status" value="1"/>
</dbReference>
<gene>
    <name evidence="7" type="ORF">DMN91_009236</name>
</gene>
<dbReference type="OrthoDB" id="9984940at2759"/>
<keyword evidence="2" id="KW-0479">Metal-binding</keyword>
<evidence type="ECO:0000256" key="4">
    <source>
        <dbReference type="ARBA" id="ARBA00022786"/>
    </source>
</evidence>
<protein>
    <recommendedName>
        <fullName evidence="6">ZBR-type domain-containing protein</fullName>
    </recommendedName>
</protein>